<organism evidence="1 2">
    <name type="scientific">Gossypium arboreum</name>
    <name type="common">Tree cotton</name>
    <name type="synonym">Gossypium nanking</name>
    <dbReference type="NCBI Taxonomy" id="29729"/>
    <lineage>
        <taxon>Eukaryota</taxon>
        <taxon>Viridiplantae</taxon>
        <taxon>Streptophyta</taxon>
        <taxon>Embryophyta</taxon>
        <taxon>Tracheophyta</taxon>
        <taxon>Spermatophyta</taxon>
        <taxon>Magnoliopsida</taxon>
        <taxon>eudicotyledons</taxon>
        <taxon>Gunneridae</taxon>
        <taxon>Pentapetalae</taxon>
        <taxon>rosids</taxon>
        <taxon>malvids</taxon>
        <taxon>Malvales</taxon>
        <taxon>Malvaceae</taxon>
        <taxon>Malvoideae</taxon>
        <taxon>Gossypium</taxon>
    </lineage>
</organism>
<protein>
    <recommendedName>
        <fullName evidence="3">Reverse transcriptase zinc-binding domain-containing protein</fullName>
    </recommendedName>
</protein>
<gene>
    <name evidence="1" type="ORF">PVK06_005169</name>
</gene>
<sequence>MCPRCGVGEEHSYHIFRQCPTVREIWSSLNLSWGIPIWCKILMNGISGFLQEVPRNSARCFAVHCSSYEAQGISFSMKGKPFYLRWEKSSISLGGGGSGPEGVLKASKTTLHENISSPFVAEAYAGLEAITSENFQAHNLAKGALEKREESYLVKERRSHNIANSEGRWREEPD</sequence>
<evidence type="ECO:0008006" key="3">
    <source>
        <dbReference type="Google" id="ProtNLM"/>
    </source>
</evidence>
<dbReference type="EMBL" id="JARKNE010000002">
    <property type="protein sequence ID" value="KAK5842778.1"/>
    <property type="molecule type" value="Genomic_DNA"/>
</dbReference>
<name>A0ABR0QUZ1_GOSAR</name>
<evidence type="ECO:0000313" key="1">
    <source>
        <dbReference type="EMBL" id="KAK5842778.1"/>
    </source>
</evidence>
<accession>A0ABR0QUZ1</accession>
<dbReference type="Proteomes" id="UP001358586">
    <property type="component" value="Chromosome 2"/>
</dbReference>
<proteinExistence type="predicted"/>
<comment type="caution">
    <text evidence="1">The sequence shown here is derived from an EMBL/GenBank/DDBJ whole genome shotgun (WGS) entry which is preliminary data.</text>
</comment>
<reference evidence="1 2" key="1">
    <citation type="submission" date="2023-03" db="EMBL/GenBank/DDBJ databases">
        <title>WGS of Gossypium arboreum.</title>
        <authorList>
            <person name="Yu D."/>
        </authorList>
    </citation>
    <scope>NUCLEOTIDE SEQUENCE [LARGE SCALE GENOMIC DNA]</scope>
    <source>
        <tissue evidence="1">Leaf</tissue>
    </source>
</reference>
<evidence type="ECO:0000313" key="2">
    <source>
        <dbReference type="Proteomes" id="UP001358586"/>
    </source>
</evidence>
<keyword evidence="2" id="KW-1185">Reference proteome</keyword>